<reference evidence="2 3" key="1">
    <citation type="submission" date="2016-08" db="EMBL/GenBank/DDBJ databases">
        <title>A Parts List for Fungal Cellulosomes Revealed by Comparative Genomics.</title>
        <authorList>
            <consortium name="DOE Joint Genome Institute"/>
            <person name="Haitjema C.H."/>
            <person name="Gilmore S.P."/>
            <person name="Henske J.K."/>
            <person name="Solomon K.V."/>
            <person name="De Groot R."/>
            <person name="Kuo A."/>
            <person name="Mondo S.J."/>
            <person name="Salamov A.A."/>
            <person name="Labutti K."/>
            <person name="Zhao Z."/>
            <person name="Chiniquy J."/>
            <person name="Barry K."/>
            <person name="Brewer H.M."/>
            <person name="Purvine S.O."/>
            <person name="Wright A.T."/>
            <person name="Boxma B."/>
            <person name="Van Alen T."/>
            <person name="Hackstein J.H."/>
            <person name="Baker S.E."/>
            <person name="Grigoriev I.V."/>
            <person name="O'Malley M.A."/>
        </authorList>
    </citation>
    <scope>NUCLEOTIDE SEQUENCE [LARGE SCALE GENOMIC DNA]</scope>
    <source>
        <strain evidence="2 3">G1</strain>
    </source>
</reference>
<accession>A0A1Y2DKQ7</accession>
<feature type="signal peptide" evidence="1">
    <location>
        <begin position="1"/>
        <end position="18"/>
    </location>
</feature>
<dbReference type="AlphaFoldDB" id="A0A1Y2DKQ7"/>
<dbReference type="Proteomes" id="UP000193920">
    <property type="component" value="Unassembled WGS sequence"/>
</dbReference>
<name>A0A1Y2DKQ7_9FUNG</name>
<evidence type="ECO:0000256" key="1">
    <source>
        <dbReference type="SAM" id="SignalP"/>
    </source>
</evidence>
<dbReference type="EMBL" id="MCOG01000064">
    <property type="protein sequence ID" value="ORY59335.1"/>
    <property type="molecule type" value="Genomic_DNA"/>
</dbReference>
<protein>
    <submittedName>
        <fullName evidence="2">Uncharacterized protein</fullName>
    </submittedName>
</protein>
<evidence type="ECO:0000313" key="2">
    <source>
        <dbReference type="EMBL" id="ORY59335.1"/>
    </source>
</evidence>
<feature type="chain" id="PRO_5012802003" evidence="1">
    <location>
        <begin position="19"/>
        <end position="51"/>
    </location>
</feature>
<gene>
    <name evidence="2" type="ORF">LY90DRAFT_246042</name>
</gene>
<organism evidence="2 3">
    <name type="scientific">Neocallimastix californiae</name>
    <dbReference type="NCBI Taxonomy" id="1754190"/>
    <lineage>
        <taxon>Eukaryota</taxon>
        <taxon>Fungi</taxon>
        <taxon>Fungi incertae sedis</taxon>
        <taxon>Chytridiomycota</taxon>
        <taxon>Chytridiomycota incertae sedis</taxon>
        <taxon>Neocallimastigomycetes</taxon>
        <taxon>Neocallimastigales</taxon>
        <taxon>Neocallimastigaceae</taxon>
        <taxon>Neocallimastix</taxon>
    </lineage>
</organism>
<evidence type="ECO:0000313" key="3">
    <source>
        <dbReference type="Proteomes" id="UP000193920"/>
    </source>
</evidence>
<keyword evidence="1" id="KW-0732">Signal</keyword>
<comment type="caution">
    <text evidence="2">The sequence shown here is derived from an EMBL/GenBank/DDBJ whole genome shotgun (WGS) entry which is preliminary data.</text>
</comment>
<proteinExistence type="predicted"/>
<sequence>MMNLWVIWTLVKTKVFWAYIRKNGTNQSRYLCYIQIVNNMVNFLNYTISKN</sequence>
<keyword evidence="3" id="KW-1185">Reference proteome</keyword>